<protein>
    <recommendedName>
        <fullName evidence="3">Lipoprotein</fullName>
    </recommendedName>
</protein>
<sequence>MVMVFAGVLFVVASLAIGGCGRAVDRAIDQAMVPDIEASTDPALVAEASEYGEWVLPTDGKILLVEREVIRDRRYRIAVEVSPGDLVPMLEQSRFATTLAKDYPPYLQKTIAGPPLESSPNVLHAQEWFTSSAGKVMLRDVTVDERDVNIRVVHIDFRGV</sequence>
<evidence type="ECO:0008006" key="3">
    <source>
        <dbReference type="Google" id="ProtNLM"/>
    </source>
</evidence>
<reference evidence="1 2" key="1">
    <citation type="submission" date="2020-10" db="EMBL/GenBank/DDBJ databases">
        <title>Identification of Nocardia species via Next-generation sequencing and recognition of intraspecies genetic diversity.</title>
        <authorList>
            <person name="Li P."/>
            <person name="Li P."/>
            <person name="Lu B."/>
        </authorList>
    </citation>
    <scope>NUCLEOTIDE SEQUENCE [LARGE SCALE GENOMIC DNA]</scope>
    <source>
        <strain evidence="1 2">BJ06-0143</strain>
    </source>
</reference>
<dbReference type="RefSeq" id="WP_195000507.1">
    <property type="nucleotide sequence ID" value="NZ_JADLQN010000001.1"/>
</dbReference>
<comment type="caution">
    <text evidence="1">The sequence shown here is derived from an EMBL/GenBank/DDBJ whole genome shotgun (WGS) entry which is preliminary data.</text>
</comment>
<dbReference type="Proteomes" id="UP000707731">
    <property type="component" value="Unassembled WGS sequence"/>
</dbReference>
<evidence type="ECO:0000313" key="1">
    <source>
        <dbReference type="EMBL" id="MBF6353625.1"/>
    </source>
</evidence>
<dbReference type="EMBL" id="JADLQN010000001">
    <property type="protein sequence ID" value="MBF6353625.1"/>
    <property type="molecule type" value="Genomic_DNA"/>
</dbReference>
<keyword evidence="2" id="KW-1185">Reference proteome</keyword>
<accession>A0ABS0D566</accession>
<evidence type="ECO:0000313" key="2">
    <source>
        <dbReference type="Proteomes" id="UP000707731"/>
    </source>
</evidence>
<name>A0ABS0D566_9NOCA</name>
<proteinExistence type="predicted"/>
<organism evidence="1 2">
    <name type="scientific">Nocardia higoensis</name>
    <dbReference type="NCBI Taxonomy" id="228599"/>
    <lineage>
        <taxon>Bacteria</taxon>
        <taxon>Bacillati</taxon>
        <taxon>Actinomycetota</taxon>
        <taxon>Actinomycetes</taxon>
        <taxon>Mycobacteriales</taxon>
        <taxon>Nocardiaceae</taxon>
        <taxon>Nocardia</taxon>
    </lineage>
</organism>
<gene>
    <name evidence="1" type="ORF">IU449_03510</name>
</gene>